<dbReference type="AlphaFoldDB" id="A0A3E0TSW9"/>
<dbReference type="Proteomes" id="UP000256478">
    <property type="component" value="Unassembled WGS sequence"/>
</dbReference>
<reference evidence="2 3" key="1">
    <citation type="submission" date="2018-08" db="EMBL/GenBank/DDBJ databases">
        <title>Thalassotalea euphylliae genome.</title>
        <authorList>
            <person name="Summers S."/>
            <person name="Rice S.A."/>
            <person name="Freckelton M.L."/>
            <person name="Nedved B.T."/>
            <person name="Hadfield M.G."/>
        </authorList>
    </citation>
    <scope>NUCLEOTIDE SEQUENCE [LARGE SCALE GENOMIC DNA]</scope>
    <source>
        <strain evidence="2 3">H1</strain>
    </source>
</reference>
<organism evidence="2 3">
    <name type="scientific">Thalassotalea euphylliae</name>
    <dbReference type="NCBI Taxonomy" id="1655234"/>
    <lineage>
        <taxon>Bacteria</taxon>
        <taxon>Pseudomonadati</taxon>
        <taxon>Pseudomonadota</taxon>
        <taxon>Gammaproteobacteria</taxon>
        <taxon>Alteromonadales</taxon>
        <taxon>Colwelliaceae</taxon>
        <taxon>Thalassotalea</taxon>
    </lineage>
</organism>
<dbReference type="OrthoDB" id="8776734at2"/>
<name>A0A3E0TSW9_9GAMM</name>
<evidence type="ECO:0000313" key="2">
    <source>
        <dbReference type="EMBL" id="REL27746.1"/>
    </source>
</evidence>
<accession>A0A3E0TSW9</accession>
<dbReference type="RefSeq" id="WP_116008816.1">
    <property type="nucleotide sequence ID" value="NZ_QUOU01000001.1"/>
</dbReference>
<dbReference type="InterPro" id="IPR007921">
    <property type="entry name" value="CHAP_dom"/>
</dbReference>
<gene>
    <name evidence="2" type="ORF">DXX93_15050</name>
</gene>
<dbReference type="Pfam" id="PF05257">
    <property type="entry name" value="CHAP"/>
    <property type="match status" value="1"/>
</dbReference>
<dbReference type="InterPro" id="IPR013423">
    <property type="entry name" value="CHP02594"/>
</dbReference>
<feature type="domain" description="Peptidase C51" evidence="1">
    <location>
        <begin position="189"/>
        <end position="271"/>
    </location>
</feature>
<dbReference type="NCBIfam" id="TIGR02594">
    <property type="entry name" value="TIGR02594 family protein"/>
    <property type="match status" value="1"/>
</dbReference>
<protein>
    <submittedName>
        <fullName evidence="2">TIGR02594 family protein</fullName>
    </submittedName>
</protein>
<comment type="caution">
    <text evidence="2">The sequence shown here is derived from an EMBL/GenBank/DDBJ whole genome shotgun (WGS) entry which is preliminary data.</text>
</comment>
<dbReference type="Gene3D" id="1.10.101.10">
    <property type="entry name" value="PGBD-like superfamily/PGBD"/>
    <property type="match status" value="1"/>
</dbReference>
<sequence length="320" mass="34493">MSQLSSHLDRLMRVGGHFLTGFELNKPVGDWRAKAVNIPEDVEAVQLLLEYAASVSKCQEVDPGGVDGKISRTTGRSGTVRAIRAFQKTLMSKPDGRVDPNGATHNKLREQVTGASFVASAKASMSSINLSDGMPSWLRSVNVFSASAAPDWLDIAEDELGEAEIPGRAKNARIGEYHATVLGKVRDEDDPWCASFVNWVLEKAGYTGADSAWSHHWKNWGDGISKPAVGAVAFIDWGKVYPNKPKKQGRGHVGFVVGQTPNGRIVLLGGNQSNAVKYAQFGRAKIAAYRVPKGYEVDPSLYALPTLNVDKGAGGFNATR</sequence>
<evidence type="ECO:0000313" key="3">
    <source>
        <dbReference type="Proteomes" id="UP000256478"/>
    </source>
</evidence>
<dbReference type="EMBL" id="QUOU01000001">
    <property type="protein sequence ID" value="REL27746.1"/>
    <property type="molecule type" value="Genomic_DNA"/>
</dbReference>
<evidence type="ECO:0000259" key="1">
    <source>
        <dbReference type="Pfam" id="PF05257"/>
    </source>
</evidence>
<dbReference type="InterPro" id="IPR036366">
    <property type="entry name" value="PGBDSf"/>
</dbReference>
<proteinExistence type="predicted"/>